<keyword evidence="3" id="KW-1185">Reference proteome</keyword>
<evidence type="ECO:0000313" key="3">
    <source>
        <dbReference type="Proteomes" id="UP000719412"/>
    </source>
</evidence>
<feature type="region of interest" description="Disordered" evidence="1">
    <location>
        <begin position="80"/>
        <end position="101"/>
    </location>
</feature>
<accession>A0A8J6LCE8</accession>
<feature type="compositionally biased region" description="Low complexity" evidence="1">
    <location>
        <begin position="293"/>
        <end position="306"/>
    </location>
</feature>
<dbReference type="Proteomes" id="UP000719412">
    <property type="component" value="Unassembled WGS sequence"/>
</dbReference>
<reference evidence="2" key="2">
    <citation type="submission" date="2021-08" db="EMBL/GenBank/DDBJ databases">
        <authorList>
            <person name="Eriksson T."/>
        </authorList>
    </citation>
    <scope>NUCLEOTIDE SEQUENCE</scope>
    <source>
        <strain evidence="2">Stoneville</strain>
        <tissue evidence="2">Whole head</tissue>
    </source>
</reference>
<sequence>MRDSVGDRRAGGCAASRGMRITCVAFGIRNHPRERIADRHGAYRPALPAFAAAEESENYRYRTVTVCRLTVVEKAESPPSDYRRAAPFSGKPRKASPPRMTHGEAPILSLGRGSFRILFQFSFLPESRFSPTSRSPDQRGLRPLPLLRRRSRTDPDYRSRPESSLYYAGFLESRPDLFRTLPLFVSLSNRCISYRTVPRRRRFTSSDNFVLISRVRGAATNTPSDLPFVVPVCPVEGTRSKNFYFWNLTELRIKRLSAMLSLSTVKSVVTYLQLRSWILDDDELGEMRMMRGQNDQTRTQQDQTDPNRTKLIPIGPNCPSLSGREDLTTTFYGKDMRNVGDWTVLGSGIVRFLHDDPGIKNLTRYTMDAHRMKALPQYCFCALTCHKNYYGAGLFTFSVSDNGEICKWFSGREERRDGRKRCSSERKKITSRQVTKVKIEREKEKKKKKMMYETKMNRSQTIQSTKADVRSSKPKIVGRKPVPPAAPSLAERLKQKFVFVDLVTTGPLERSTCRVHLPGRCRDLLTDAVLTPGLQMHPVEEDGRFVNQPVYPDRQPVFCLRERSTKEKNLLFQGQVKKCEVPCRFRPASTIFRKLD</sequence>
<feature type="region of interest" description="Disordered" evidence="1">
    <location>
        <begin position="444"/>
        <end position="483"/>
    </location>
</feature>
<reference evidence="2" key="1">
    <citation type="journal article" date="2020" name="J Insects Food Feed">
        <title>The yellow mealworm (Tenebrio molitor) genome: a resource for the emerging insects as food and feed industry.</title>
        <authorList>
            <person name="Eriksson T."/>
            <person name="Andere A."/>
            <person name="Kelstrup H."/>
            <person name="Emery V."/>
            <person name="Picard C."/>
        </authorList>
    </citation>
    <scope>NUCLEOTIDE SEQUENCE</scope>
    <source>
        <strain evidence="2">Stoneville</strain>
        <tissue evidence="2">Whole head</tissue>
    </source>
</reference>
<comment type="caution">
    <text evidence="2">The sequence shown here is derived from an EMBL/GenBank/DDBJ whole genome shotgun (WGS) entry which is preliminary data.</text>
</comment>
<proteinExistence type="predicted"/>
<feature type="compositionally biased region" description="Polar residues" evidence="1">
    <location>
        <begin position="457"/>
        <end position="466"/>
    </location>
</feature>
<name>A0A8J6LCE8_TENMO</name>
<dbReference type="EMBL" id="JABDTM020023129">
    <property type="protein sequence ID" value="KAH0815405.1"/>
    <property type="molecule type" value="Genomic_DNA"/>
</dbReference>
<evidence type="ECO:0000256" key="1">
    <source>
        <dbReference type="SAM" id="MobiDB-lite"/>
    </source>
</evidence>
<feature type="region of interest" description="Disordered" evidence="1">
    <location>
        <begin position="292"/>
        <end position="314"/>
    </location>
</feature>
<feature type="region of interest" description="Disordered" evidence="1">
    <location>
        <begin position="128"/>
        <end position="160"/>
    </location>
</feature>
<protein>
    <submittedName>
        <fullName evidence="2">Uncharacterized protein</fullName>
    </submittedName>
</protein>
<dbReference type="AlphaFoldDB" id="A0A8J6LCE8"/>
<gene>
    <name evidence="2" type="ORF">GEV33_007385</name>
</gene>
<organism evidence="2 3">
    <name type="scientific">Tenebrio molitor</name>
    <name type="common">Yellow mealworm beetle</name>
    <dbReference type="NCBI Taxonomy" id="7067"/>
    <lineage>
        <taxon>Eukaryota</taxon>
        <taxon>Metazoa</taxon>
        <taxon>Ecdysozoa</taxon>
        <taxon>Arthropoda</taxon>
        <taxon>Hexapoda</taxon>
        <taxon>Insecta</taxon>
        <taxon>Pterygota</taxon>
        <taxon>Neoptera</taxon>
        <taxon>Endopterygota</taxon>
        <taxon>Coleoptera</taxon>
        <taxon>Polyphaga</taxon>
        <taxon>Cucujiformia</taxon>
        <taxon>Tenebrionidae</taxon>
        <taxon>Tenebrio</taxon>
    </lineage>
</organism>
<evidence type="ECO:0000313" key="2">
    <source>
        <dbReference type="EMBL" id="KAH0815405.1"/>
    </source>
</evidence>